<protein>
    <submittedName>
        <fullName evidence="1">Uncharacterized protein</fullName>
    </submittedName>
</protein>
<proteinExistence type="predicted"/>
<accession>A0A385EDD2</accession>
<sequence>MAAPHTLKVGDRVTHPDWEPGTIRIVEGVAPMMRSTRVNGRQKLIEDPQLNIICLDQAVVDSDGFADNAWMEPGLILIESPAP</sequence>
<dbReference type="EMBL" id="MH588547">
    <property type="protein sequence ID" value="AXQ69670.1"/>
    <property type="molecule type" value="Genomic_DNA"/>
</dbReference>
<name>A0A385EDD2_9CAUD</name>
<reference evidence="1" key="1">
    <citation type="submission" date="2018-07" db="EMBL/GenBank/DDBJ databases">
        <authorList>
            <person name="Wilson K.M."/>
            <person name="Ely B."/>
        </authorList>
    </citation>
    <scope>NUCLEOTIDE SEQUENCE</scope>
</reference>
<evidence type="ECO:0000313" key="1">
    <source>
        <dbReference type="EMBL" id="AXQ69670.1"/>
    </source>
</evidence>
<reference evidence="1" key="2">
    <citation type="submission" date="2021-07" db="EMBL/GenBank/DDBJ databases">
        <title>Giant CbK-like Caulobacter bacteriophages have genetically divergent genomes.</title>
        <authorList>
            <person name="Wilson K."/>
            <person name="Ely B."/>
        </authorList>
    </citation>
    <scope>NUCLEOTIDE SEQUENCE</scope>
</reference>
<keyword evidence="2" id="KW-1185">Reference proteome</keyword>
<organism evidence="1 2">
    <name type="scientific">Caulobacter phage CcrSC</name>
    <dbReference type="NCBI Taxonomy" id="2283272"/>
    <lineage>
        <taxon>Viruses</taxon>
        <taxon>Duplodnaviria</taxon>
        <taxon>Heunggongvirae</taxon>
        <taxon>Uroviricota</taxon>
        <taxon>Caudoviricetes</taxon>
        <taxon>Jeanschmidtviridae</taxon>
        <taxon>Bertelyvirus</taxon>
        <taxon>Bertelyvirus SC</taxon>
    </lineage>
</organism>
<dbReference type="Proteomes" id="UP000259683">
    <property type="component" value="Segment"/>
</dbReference>
<evidence type="ECO:0000313" key="2">
    <source>
        <dbReference type="Proteomes" id="UP000259683"/>
    </source>
</evidence>
<gene>
    <name evidence="1" type="ORF">CcrSC_gp088</name>
</gene>